<evidence type="ECO:0000256" key="7">
    <source>
        <dbReference type="SAM" id="Phobius"/>
    </source>
</evidence>
<proteinExistence type="predicted"/>
<dbReference type="Proteomes" id="UP000271339">
    <property type="component" value="Unassembled WGS sequence"/>
</dbReference>
<keyword evidence="7" id="KW-0472">Membrane</keyword>
<dbReference type="Gene3D" id="1.25.40.10">
    <property type="entry name" value="Tetratricopeptide repeat domain"/>
    <property type="match status" value="2"/>
</dbReference>
<keyword evidence="5" id="KW-0902">Two-component regulatory system</keyword>
<evidence type="ECO:0000256" key="2">
    <source>
        <dbReference type="ARBA" id="ARBA00012438"/>
    </source>
</evidence>
<gene>
    <name evidence="8" type="ORF">BXY75_0996</name>
</gene>
<dbReference type="EC" id="2.7.13.3" evidence="2"/>
<organism evidence="8 9">
    <name type="scientific">Ulvibacter antarcticus</name>
    <dbReference type="NCBI Taxonomy" id="442714"/>
    <lineage>
        <taxon>Bacteria</taxon>
        <taxon>Pseudomonadati</taxon>
        <taxon>Bacteroidota</taxon>
        <taxon>Flavobacteriia</taxon>
        <taxon>Flavobacteriales</taxon>
        <taxon>Flavobacteriaceae</taxon>
        <taxon>Ulvibacter</taxon>
    </lineage>
</organism>
<dbReference type="SUPFAM" id="SSF48452">
    <property type="entry name" value="TPR-like"/>
    <property type="match status" value="1"/>
</dbReference>
<evidence type="ECO:0000313" key="8">
    <source>
        <dbReference type="EMBL" id="RMA66569.1"/>
    </source>
</evidence>
<evidence type="ECO:0000256" key="1">
    <source>
        <dbReference type="ARBA" id="ARBA00000085"/>
    </source>
</evidence>
<evidence type="ECO:0000256" key="6">
    <source>
        <dbReference type="PROSITE-ProRule" id="PRU00339"/>
    </source>
</evidence>
<dbReference type="SUPFAM" id="SSF55874">
    <property type="entry name" value="ATPase domain of HSP90 chaperone/DNA topoisomerase II/histidine kinase"/>
    <property type="match status" value="1"/>
</dbReference>
<dbReference type="InterPro" id="IPR011990">
    <property type="entry name" value="TPR-like_helical_dom_sf"/>
</dbReference>
<feature type="repeat" description="TPR" evidence="6">
    <location>
        <begin position="117"/>
        <end position="150"/>
    </location>
</feature>
<dbReference type="OrthoDB" id="943406at2"/>
<dbReference type="GO" id="GO:0004673">
    <property type="term" value="F:protein histidine kinase activity"/>
    <property type="evidence" value="ECO:0007669"/>
    <property type="project" value="UniProtKB-EC"/>
</dbReference>
<dbReference type="PROSITE" id="PS50005">
    <property type="entry name" value="TPR"/>
    <property type="match status" value="1"/>
</dbReference>
<comment type="caution">
    <text evidence="8">The sequence shown here is derived from an EMBL/GenBank/DDBJ whole genome shotgun (WGS) entry which is preliminary data.</text>
</comment>
<dbReference type="EMBL" id="REFC01000011">
    <property type="protein sequence ID" value="RMA66569.1"/>
    <property type="molecule type" value="Genomic_DNA"/>
</dbReference>
<keyword evidence="6" id="KW-0802">TPR repeat</keyword>
<dbReference type="InterPro" id="IPR050482">
    <property type="entry name" value="Sensor_HK_TwoCompSys"/>
</dbReference>
<dbReference type="GO" id="GO:0000160">
    <property type="term" value="P:phosphorelay signal transduction system"/>
    <property type="evidence" value="ECO:0007669"/>
    <property type="project" value="UniProtKB-KW"/>
</dbReference>
<dbReference type="Pfam" id="PF13424">
    <property type="entry name" value="TPR_12"/>
    <property type="match status" value="1"/>
</dbReference>
<keyword evidence="7" id="KW-0812">Transmembrane</keyword>
<keyword evidence="7" id="KW-1133">Transmembrane helix</keyword>
<dbReference type="InterPro" id="IPR019734">
    <property type="entry name" value="TPR_rpt"/>
</dbReference>
<feature type="transmembrane region" description="Helical" evidence="7">
    <location>
        <begin position="337"/>
        <end position="357"/>
    </location>
</feature>
<protein>
    <recommendedName>
        <fullName evidence="2">histidine kinase</fullName>
        <ecNumber evidence="2">2.7.13.3</ecNumber>
    </recommendedName>
</protein>
<dbReference type="InterPro" id="IPR036890">
    <property type="entry name" value="HATPase_C_sf"/>
</dbReference>
<evidence type="ECO:0000256" key="4">
    <source>
        <dbReference type="ARBA" id="ARBA00022777"/>
    </source>
</evidence>
<sequence length="551" mass="63565">MKSYRILSLFFYFLIIGLINSPVIGQQSSPDSIIYNRQLVLEPKNNDDLIKGYTFFRNHKEQSFRLKDTISTLYYLQMIAIAESELGAFHEAEETIAEALNLIDYNSSPSSFIEDKIRLNTELGIVYRALHDYDKALEVYEKTLSISHPSMDRISIINNMANVYRDQGKFNQAEEEYQKVYKERLLRNDLRRTARALNNLGSVQGKLNNPEGIKNMLEALEIRIAVEDVSGTFSSYNHLTDYYKDKNEIVKAKHYAVLGYEYANNYSPKYKLQALTNLLELSNDKLVVQYGKLNDSINTAKLLRDNKFAIAKYNVEKEQRKTLESELQREKQKRITLFYQSIGGFILVASGFLYFLLRSRFKKQKLKEIYETETRISKKVHDEVANDVYQVMTKIQGASTNSETLLDDLESIYVKTRDISKENSAVDVIHNFETTLNDLLLTYQNSNVSIVTRNSSKISWKQVSEAKKTTIYRVLQELMTNMRKHSDATLVLVSFQQENNKISITYSDNGKGCDLKKNNGLQNAENRIHTVKGTLIFESEKGNGFKVKMTL</sequence>
<keyword evidence="3" id="KW-0808">Transferase</keyword>
<evidence type="ECO:0000256" key="5">
    <source>
        <dbReference type="ARBA" id="ARBA00023012"/>
    </source>
</evidence>
<comment type="catalytic activity">
    <reaction evidence="1">
        <text>ATP + protein L-histidine = ADP + protein N-phospho-L-histidine.</text>
        <dbReference type="EC" id="2.7.13.3"/>
    </reaction>
</comment>
<evidence type="ECO:0000256" key="3">
    <source>
        <dbReference type="ARBA" id="ARBA00022679"/>
    </source>
</evidence>
<name>A0A3L9Z517_9FLAO</name>
<dbReference type="AlphaFoldDB" id="A0A3L9Z517"/>
<accession>A0A3L9Z517</accession>
<dbReference type="PANTHER" id="PTHR24421">
    <property type="entry name" value="NITRATE/NITRITE SENSOR PROTEIN NARX-RELATED"/>
    <property type="match status" value="1"/>
</dbReference>
<dbReference type="PANTHER" id="PTHR24421:SF10">
    <property type="entry name" value="NITRATE_NITRITE SENSOR PROTEIN NARQ"/>
    <property type="match status" value="1"/>
</dbReference>
<dbReference type="SMART" id="SM00028">
    <property type="entry name" value="TPR"/>
    <property type="match status" value="3"/>
</dbReference>
<reference evidence="8 9" key="1">
    <citation type="submission" date="2018-10" db="EMBL/GenBank/DDBJ databases">
        <title>Genomic Encyclopedia of Archaeal and Bacterial Type Strains, Phase II (KMG-II): from individual species to whole genera.</title>
        <authorList>
            <person name="Goeker M."/>
        </authorList>
    </citation>
    <scope>NUCLEOTIDE SEQUENCE [LARGE SCALE GENOMIC DNA]</scope>
    <source>
        <strain evidence="8 9">DSM 23424</strain>
    </source>
</reference>
<keyword evidence="4" id="KW-0418">Kinase</keyword>
<keyword evidence="9" id="KW-1185">Reference proteome</keyword>
<dbReference type="Gene3D" id="3.30.565.10">
    <property type="entry name" value="Histidine kinase-like ATPase, C-terminal domain"/>
    <property type="match status" value="1"/>
</dbReference>
<dbReference type="CDD" id="cd16917">
    <property type="entry name" value="HATPase_UhpB-NarQ-NarX-like"/>
    <property type="match status" value="1"/>
</dbReference>
<dbReference type="RefSeq" id="WP_121906553.1">
    <property type="nucleotide sequence ID" value="NZ_REFC01000011.1"/>
</dbReference>
<evidence type="ECO:0000313" key="9">
    <source>
        <dbReference type="Proteomes" id="UP000271339"/>
    </source>
</evidence>